<dbReference type="EMBL" id="JH817585">
    <property type="protein sequence ID" value="EKC20856.1"/>
    <property type="molecule type" value="Genomic_DNA"/>
</dbReference>
<name>K1QGV4_MAGGI</name>
<dbReference type="InParanoid" id="K1QGV4"/>
<reference evidence="1" key="1">
    <citation type="journal article" date="2012" name="Nature">
        <title>The oyster genome reveals stress adaptation and complexity of shell formation.</title>
        <authorList>
            <person name="Zhang G."/>
            <person name="Fang X."/>
            <person name="Guo X."/>
            <person name="Li L."/>
            <person name="Luo R."/>
            <person name="Xu F."/>
            <person name="Yang P."/>
            <person name="Zhang L."/>
            <person name="Wang X."/>
            <person name="Qi H."/>
            <person name="Xiong Z."/>
            <person name="Que H."/>
            <person name="Xie Y."/>
            <person name="Holland P.W."/>
            <person name="Paps J."/>
            <person name="Zhu Y."/>
            <person name="Wu F."/>
            <person name="Chen Y."/>
            <person name="Wang J."/>
            <person name="Peng C."/>
            <person name="Meng J."/>
            <person name="Yang L."/>
            <person name="Liu J."/>
            <person name="Wen B."/>
            <person name="Zhang N."/>
            <person name="Huang Z."/>
            <person name="Zhu Q."/>
            <person name="Feng Y."/>
            <person name="Mount A."/>
            <person name="Hedgecock D."/>
            <person name="Xu Z."/>
            <person name="Liu Y."/>
            <person name="Domazet-Loso T."/>
            <person name="Du Y."/>
            <person name="Sun X."/>
            <person name="Zhang S."/>
            <person name="Liu B."/>
            <person name="Cheng P."/>
            <person name="Jiang X."/>
            <person name="Li J."/>
            <person name="Fan D."/>
            <person name="Wang W."/>
            <person name="Fu W."/>
            <person name="Wang T."/>
            <person name="Wang B."/>
            <person name="Zhang J."/>
            <person name="Peng Z."/>
            <person name="Li Y."/>
            <person name="Li N."/>
            <person name="Wang J."/>
            <person name="Chen M."/>
            <person name="He Y."/>
            <person name="Tan F."/>
            <person name="Song X."/>
            <person name="Zheng Q."/>
            <person name="Huang R."/>
            <person name="Yang H."/>
            <person name="Du X."/>
            <person name="Chen L."/>
            <person name="Yang M."/>
            <person name="Gaffney P.M."/>
            <person name="Wang S."/>
            <person name="Luo L."/>
            <person name="She Z."/>
            <person name="Ming Y."/>
            <person name="Huang W."/>
            <person name="Zhang S."/>
            <person name="Huang B."/>
            <person name="Zhang Y."/>
            <person name="Qu T."/>
            <person name="Ni P."/>
            <person name="Miao G."/>
            <person name="Wang J."/>
            <person name="Wang Q."/>
            <person name="Steinberg C.E."/>
            <person name="Wang H."/>
            <person name="Li N."/>
            <person name="Qian L."/>
            <person name="Zhang G."/>
            <person name="Li Y."/>
            <person name="Yang H."/>
            <person name="Liu X."/>
            <person name="Wang J."/>
            <person name="Yin Y."/>
            <person name="Wang J."/>
        </authorList>
    </citation>
    <scope>NUCLEOTIDE SEQUENCE [LARGE SCALE GENOMIC DNA]</scope>
    <source>
        <strain evidence="1">05x7-T-G4-1.051#20</strain>
    </source>
</reference>
<proteinExistence type="predicted"/>
<dbReference type="AlphaFoldDB" id="K1QGV4"/>
<accession>K1QGV4</accession>
<protein>
    <submittedName>
        <fullName evidence="1">Uncharacterized protein</fullName>
    </submittedName>
</protein>
<dbReference type="HOGENOM" id="CLU_2924863_0_0_1"/>
<organism evidence="1">
    <name type="scientific">Magallana gigas</name>
    <name type="common">Pacific oyster</name>
    <name type="synonym">Crassostrea gigas</name>
    <dbReference type="NCBI Taxonomy" id="29159"/>
    <lineage>
        <taxon>Eukaryota</taxon>
        <taxon>Metazoa</taxon>
        <taxon>Spiralia</taxon>
        <taxon>Lophotrochozoa</taxon>
        <taxon>Mollusca</taxon>
        <taxon>Bivalvia</taxon>
        <taxon>Autobranchia</taxon>
        <taxon>Pteriomorphia</taxon>
        <taxon>Ostreida</taxon>
        <taxon>Ostreoidea</taxon>
        <taxon>Ostreidae</taxon>
        <taxon>Magallana</taxon>
    </lineage>
</organism>
<evidence type="ECO:0000313" key="1">
    <source>
        <dbReference type="EMBL" id="EKC20856.1"/>
    </source>
</evidence>
<gene>
    <name evidence="1" type="ORF">CGI_10005183</name>
</gene>
<sequence length="61" mass="6586">MCVEVLLNFIVLALQKPQKGILAIPTIGVVFCNRLTLSETSLQPSEVFYSSQTSLSTTIAA</sequence>